<evidence type="ECO:0000256" key="3">
    <source>
        <dbReference type="ARBA" id="ARBA00011245"/>
    </source>
</evidence>
<evidence type="ECO:0000256" key="6">
    <source>
        <dbReference type="ARBA" id="ARBA00022839"/>
    </source>
</evidence>
<dbReference type="AlphaFoldDB" id="A0A9P4GL65"/>
<keyword evidence="4" id="KW-0408">Iron</keyword>
<proteinExistence type="inferred from homology"/>
<evidence type="ECO:0000313" key="8">
    <source>
        <dbReference type="EMBL" id="KAF1848368.1"/>
    </source>
</evidence>
<keyword evidence="4" id="KW-0004">4Fe-4S</keyword>
<organism evidence="8 9">
    <name type="scientific">Cucurbitaria berberidis CBS 394.84</name>
    <dbReference type="NCBI Taxonomy" id="1168544"/>
    <lineage>
        <taxon>Eukaryota</taxon>
        <taxon>Fungi</taxon>
        <taxon>Dikarya</taxon>
        <taxon>Ascomycota</taxon>
        <taxon>Pezizomycotina</taxon>
        <taxon>Dothideomycetes</taxon>
        <taxon>Pleosporomycetidae</taxon>
        <taxon>Pleosporales</taxon>
        <taxon>Pleosporineae</taxon>
        <taxon>Cucurbitariaceae</taxon>
        <taxon>Cucurbitaria</taxon>
    </lineage>
</organism>
<protein>
    <recommendedName>
        <fullName evidence="10">Exonuclease V</fullName>
    </recommendedName>
</protein>
<keyword evidence="9" id="KW-1185">Reference proteome</keyword>
<dbReference type="RefSeq" id="XP_040790931.1">
    <property type="nucleotide sequence ID" value="XM_040930912.1"/>
</dbReference>
<evidence type="ECO:0000256" key="7">
    <source>
        <dbReference type="SAM" id="MobiDB-lite"/>
    </source>
</evidence>
<accession>A0A9P4GL65</accession>
<comment type="similarity">
    <text evidence="2">Belongs to the EXO5 family.</text>
</comment>
<comment type="cofactor">
    <cofactor evidence="1">
        <name>[4Fe-4S] cluster</name>
        <dbReference type="ChEBI" id="CHEBI:49883"/>
    </cofactor>
</comment>
<evidence type="ECO:0000256" key="4">
    <source>
        <dbReference type="ARBA" id="ARBA00022485"/>
    </source>
</evidence>
<reference evidence="8" key="1">
    <citation type="submission" date="2020-01" db="EMBL/GenBank/DDBJ databases">
        <authorList>
            <consortium name="DOE Joint Genome Institute"/>
            <person name="Haridas S."/>
            <person name="Albert R."/>
            <person name="Binder M."/>
            <person name="Bloem J."/>
            <person name="Labutti K."/>
            <person name="Salamov A."/>
            <person name="Andreopoulos B."/>
            <person name="Baker S.E."/>
            <person name="Barry K."/>
            <person name="Bills G."/>
            <person name="Bluhm B.H."/>
            <person name="Cannon C."/>
            <person name="Castanera R."/>
            <person name="Culley D.E."/>
            <person name="Daum C."/>
            <person name="Ezra D."/>
            <person name="Gonzalez J.B."/>
            <person name="Henrissat B."/>
            <person name="Kuo A."/>
            <person name="Liang C."/>
            <person name="Lipzen A."/>
            <person name="Lutzoni F."/>
            <person name="Magnuson J."/>
            <person name="Mondo S."/>
            <person name="Nolan M."/>
            <person name="Ohm R."/>
            <person name="Pangilinan J."/>
            <person name="Park H.-J."/>
            <person name="Ramirez L."/>
            <person name="Alfaro M."/>
            <person name="Sun H."/>
            <person name="Tritt A."/>
            <person name="Yoshinaga Y."/>
            <person name="Zwiers L.-H."/>
            <person name="Turgeon B.G."/>
            <person name="Goodwin S.B."/>
            <person name="Spatafora J.W."/>
            <person name="Crous P.W."/>
            <person name="Grigoriev I.V."/>
        </authorList>
    </citation>
    <scope>NUCLEOTIDE SEQUENCE</scope>
    <source>
        <strain evidence="8">CBS 394.84</strain>
    </source>
</reference>
<feature type="compositionally biased region" description="Low complexity" evidence="7">
    <location>
        <begin position="144"/>
        <end position="158"/>
    </location>
</feature>
<dbReference type="GO" id="GO:0005739">
    <property type="term" value="C:mitochondrion"/>
    <property type="evidence" value="ECO:0007669"/>
    <property type="project" value="TreeGrafter"/>
</dbReference>
<dbReference type="GO" id="GO:0005634">
    <property type="term" value="C:nucleus"/>
    <property type="evidence" value="ECO:0007669"/>
    <property type="project" value="TreeGrafter"/>
</dbReference>
<keyword evidence="5" id="KW-0540">Nuclease</keyword>
<feature type="non-terminal residue" evidence="8">
    <location>
        <position position="1"/>
    </location>
</feature>
<evidence type="ECO:0000256" key="2">
    <source>
        <dbReference type="ARBA" id="ARBA00009797"/>
    </source>
</evidence>
<dbReference type="OrthoDB" id="354769at2759"/>
<keyword evidence="4" id="KW-0411">Iron-sulfur</keyword>
<keyword evidence="6" id="KW-0378">Hydrolase</keyword>
<dbReference type="GO" id="GO:0036297">
    <property type="term" value="P:interstrand cross-link repair"/>
    <property type="evidence" value="ECO:0007669"/>
    <property type="project" value="TreeGrafter"/>
</dbReference>
<dbReference type="InterPro" id="IPR019190">
    <property type="entry name" value="EXOV"/>
</dbReference>
<dbReference type="PANTHER" id="PTHR14464">
    <property type="entry name" value="EXONUCLEASE V"/>
    <property type="match status" value="1"/>
</dbReference>
<comment type="subunit">
    <text evidence="3">Monomer.</text>
</comment>
<evidence type="ECO:0000256" key="1">
    <source>
        <dbReference type="ARBA" id="ARBA00001966"/>
    </source>
</evidence>
<evidence type="ECO:0000313" key="9">
    <source>
        <dbReference type="Proteomes" id="UP000800039"/>
    </source>
</evidence>
<evidence type="ECO:0000256" key="5">
    <source>
        <dbReference type="ARBA" id="ARBA00022722"/>
    </source>
</evidence>
<dbReference type="PANTHER" id="PTHR14464:SF4">
    <property type="entry name" value="EXONUCLEASE V"/>
    <property type="match status" value="1"/>
</dbReference>
<sequence length="547" mass="61404">MAAPLTQLTATASEYGSDVEVQSIISLSDYGSDIDEDTIFAEVLDTTKEQATAQRSAILPSIEFEEGELEDEEQDVDGVVRIHRPTVLHVATGKRKRMDAKGYIQSSPMREREALEVEYHERSRRAWSVPLEEPPPPRASSFPTASKLSSLKSDTTTAQVSRPPPTTQAVDFADNDTCSPLERFRTMPKKPLSVTDLVSPAWCELQYLYTLSRFGRKPRTQAMRTGSKLHKLLEDEVHTTVPVQVESKEDRFGLRIWNAISGLRCLRETGLTRELEVWGVVEGQVVNGVIDEISYQCPDTAFEEQMETSKAGQAGGIVPLPPGQASILEAFAKVTNPQAGECAWIGSFEPDRQVYITDVKTRSVHSVPAGASLRPTWMQLMLYRKLLETLSLNTVDAETIFVRYELRPLDPFTELFIQEVGSIGPDNEAANYPNLLSLWSLFITELQGTIRPTTISPILRAEFRYAKTGAVIGSKLVVYEPELIDKYVAEEMAWWKGSREAKGVDIEEAFKCRICDFAEVCSWRKTKIEEATEKSRLRRQARERSTV</sequence>
<dbReference type="EMBL" id="ML976615">
    <property type="protein sequence ID" value="KAF1848368.1"/>
    <property type="molecule type" value="Genomic_DNA"/>
</dbReference>
<keyword evidence="4" id="KW-0479">Metal-binding</keyword>
<dbReference type="GO" id="GO:0045145">
    <property type="term" value="F:single-stranded DNA 5'-3' DNA exonuclease activity"/>
    <property type="evidence" value="ECO:0007669"/>
    <property type="project" value="InterPro"/>
</dbReference>
<keyword evidence="6" id="KW-0269">Exonuclease</keyword>
<name>A0A9P4GL65_9PLEO</name>
<dbReference type="Pfam" id="PF09810">
    <property type="entry name" value="Exo5"/>
    <property type="match status" value="1"/>
</dbReference>
<dbReference type="Proteomes" id="UP000800039">
    <property type="component" value="Unassembled WGS sequence"/>
</dbReference>
<evidence type="ECO:0008006" key="10">
    <source>
        <dbReference type="Google" id="ProtNLM"/>
    </source>
</evidence>
<dbReference type="GO" id="GO:0051539">
    <property type="term" value="F:4 iron, 4 sulfur cluster binding"/>
    <property type="evidence" value="ECO:0007669"/>
    <property type="project" value="UniProtKB-KW"/>
</dbReference>
<comment type="caution">
    <text evidence="8">The sequence shown here is derived from an EMBL/GenBank/DDBJ whole genome shotgun (WGS) entry which is preliminary data.</text>
</comment>
<dbReference type="GeneID" id="63848164"/>
<gene>
    <name evidence="8" type="ORF">K460DRAFT_334344</name>
</gene>
<feature type="region of interest" description="Disordered" evidence="7">
    <location>
        <begin position="128"/>
        <end position="174"/>
    </location>
</feature>